<evidence type="ECO:0000256" key="6">
    <source>
        <dbReference type="SAM" id="Phobius"/>
    </source>
</evidence>
<comment type="caution">
    <text evidence="8">The sequence shown here is derived from an EMBL/GenBank/DDBJ whole genome shotgun (WGS) entry which is preliminary data.</text>
</comment>
<keyword evidence="4 6" id="KW-1133">Transmembrane helix</keyword>
<keyword evidence="3 6" id="KW-0812">Transmembrane</keyword>
<organism evidence="8 9">
    <name type="scientific">Aeromicrobium flavum</name>
    <dbReference type="NCBI Taxonomy" id="416568"/>
    <lineage>
        <taxon>Bacteria</taxon>
        <taxon>Bacillati</taxon>
        <taxon>Actinomycetota</taxon>
        <taxon>Actinomycetes</taxon>
        <taxon>Propionibacteriales</taxon>
        <taxon>Nocardioidaceae</taxon>
        <taxon>Aeromicrobium</taxon>
    </lineage>
</organism>
<dbReference type="EMBL" id="BJZQ01000005">
    <property type="protein sequence ID" value="GEO89035.1"/>
    <property type="molecule type" value="Genomic_DNA"/>
</dbReference>
<dbReference type="RefSeq" id="WP_146826754.1">
    <property type="nucleotide sequence ID" value="NZ_BAAAYQ010000001.1"/>
</dbReference>
<evidence type="ECO:0000256" key="3">
    <source>
        <dbReference type="ARBA" id="ARBA00022692"/>
    </source>
</evidence>
<dbReference type="OrthoDB" id="4332145at2"/>
<reference evidence="8 9" key="1">
    <citation type="submission" date="2019-07" db="EMBL/GenBank/DDBJ databases">
        <title>Whole genome shotgun sequence of Aeromicrobium flavum NBRC 107625.</title>
        <authorList>
            <person name="Hosoyama A."/>
            <person name="Uohara A."/>
            <person name="Ohji S."/>
            <person name="Ichikawa N."/>
        </authorList>
    </citation>
    <scope>NUCLEOTIDE SEQUENCE [LARGE SCALE GENOMIC DNA]</scope>
    <source>
        <strain evidence="8 9">NBRC 107625</strain>
    </source>
</reference>
<protein>
    <submittedName>
        <fullName evidence="8">Cytochrome C biogenesis protein CcdA</fullName>
    </submittedName>
</protein>
<dbReference type="Pfam" id="PF02683">
    <property type="entry name" value="DsbD_TM"/>
    <property type="match status" value="1"/>
</dbReference>
<comment type="similarity">
    <text evidence="2">Belongs to the DsbD family.</text>
</comment>
<evidence type="ECO:0000313" key="8">
    <source>
        <dbReference type="EMBL" id="GEO89035.1"/>
    </source>
</evidence>
<feature type="transmembrane region" description="Helical" evidence="6">
    <location>
        <begin position="253"/>
        <end position="271"/>
    </location>
</feature>
<feature type="transmembrane region" description="Helical" evidence="6">
    <location>
        <begin position="47"/>
        <end position="68"/>
    </location>
</feature>
<dbReference type="AlphaFoldDB" id="A0A512HUC8"/>
<feature type="domain" description="Cytochrome C biogenesis protein transmembrane" evidence="7">
    <location>
        <begin position="6"/>
        <end position="175"/>
    </location>
</feature>
<sequence length="283" mass="29468">MGEVGLLAALAAGVLALLSPCSALLLPSFFAYAFGSTGALVGRTASFYLGLLLTLVPLGLGVSAASQLFYGHRPVLITIAGWTIIALGVWQLLGRGFSIPFVSALQSRVAAHGGSSHLGTVALGAVYGLAGFCSGPVLGAILTMAATQSSVWHGGLLLAAYALGMAAPLLVLAALWDRFDLGRRRWLRGRTIELGPLRLHTTSLLSGLLFVVIGVLFLRFDGTAGITGFLGFGDTTDMEFDAQRAVSDLAASVPAWVLPAVVLAVSSFVAWRRMKRTDTPAAR</sequence>
<proteinExistence type="inferred from homology"/>
<evidence type="ECO:0000256" key="4">
    <source>
        <dbReference type="ARBA" id="ARBA00022989"/>
    </source>
</evidence>
<evidence type="ECO:0000256" key="1">
    <source>
        <dbReference type="ARBA" id="ARBA00004141"/>
    </source>
</evidence>
<name>A0A512HUC8_9ACTN</name>
<gene>
    <name evidence="8" type="ORF">AFL01nite_13620</name>
</gene>
<evidence type="ECO:0000313" key="9">
    <source>
        <dbReference type="Proteomes" id="UP000321769"/>
    </source>
</evidence>
<dbReference type="PANTHER" id="PTHR31272:SF4">
    <property type="entry name" value="CYTOCHROME C-TYPE BIOGENESIS PROTEIN HI_1454-RELATED"/>
    <property type="match status" value="1"/>
</dbReference>
<dbReference type="InterPro" id="IPR051790">
    <property type="entry name" value="Cytochrome_c-biogenesis_DsbD"/>
</dbReference>
<dbReference type="GO" id="GO:0017004">
    <property type="term" value="P:cytochrome complex assembly"/>
    <property type="evidence" value="ECO:0007669"/>
    <property type="project" value="InterPro"/>
</dbReference>
<evidence type="ECO:0000256" key="2">
    <source>
        <dbReference type="ARBA" id="ARBA00006143"/>
    </source>
</evidence>
<accession>A0A512HUC8</accession>
<dbReference type="InterPro" id="IPR003834">
    <property type="entry name" value="Cyt_c_assmbl_TM_dom"/>
</dbReference>
<keyword evidence="9" id="KW-1185">Reference proteome</keyword>
<evidence type="ECO:0000259" key="7">
    <source>
        <dbReference type="Pfam" id="PF02683"/>
    </source>
</evidence>
<feature type="transmembrane region" description="Helical" evidence="6">
    <location>
        <begin position="197"/>
        <end position="220"/>
    </location>
</feature>
<feature type="transmembrane region" description="Helical" evidence="6">
    <location>
        <begin position="75"/>
        <end position="93"/>
    </location>
</feature>
<dbReference type="Proteomes" id="UP000321769">
    <property type="component" value="Unassembled WGS sequence"/>
</dbReference>
<feature type="transmembrane region" description="Helical" evidence="6">
    <location>
        <begin position="151"/>
        <end position="176"/>
    </location>
</feature>
<dbReference type="PANTHER" id="PTHR31272">
    <property type="entry name" value="CYTOCHROME C-TYPE BIOGENESIS PROTEIN HI_1454-RELATED"/>
    <property type="match status" value="1"/>
</dbReference>
<comment type="subcellular location">
    <subcellularLocation>
        <location evidence="1">Membrane</location>
        <topology evidence="1">Multi-pass membrane protein</topology>
    </subcellularLocation>
</comment>
<evidence type="ECO:0000256" key="5">
    <source>
        <dbReference type="ARBA" id="ARBA00023136"/>
    </source>
</evidence>
<keyword evidence="5 6" id="KW-0472">Membrane</keyword>
<dbReference type="GO" id="GO:0016020">
    <property type="term" value="C:membrane"/>
    <property type="evidence" value="ECO:0007669"/>
    <property type="project" value="UniProtKB-SubCell"/>
</dbReference>